<evidence type="ECO:0000313" key="11">
    <source>
        <dbReference type="EMBL" id="CAL4774030.1"/>
    </source>
</evidence>
<comment type="caution">
    <text evidence="9">The sequence shown here is derived from an EMBL/GenBank/DDBJ whole genome shotgun (WGS) entry which is preliminary data.</text>
</comment>
<feature type="region of interest" description="Disordered" evidence="7">
    <location>
        <begin position="380"/>
        <end position="402"/>
    </location>
</feature>
<organism evidence="9">
    <name type="scientific">Cladocopium goreaui</name>
    <dbReference type="NCBI Taxonomy" id="2562237"/>
    <lineage>
        <taxon>Eukaryota</taxon>
        <taxon>Sar</taxon>
        <taxon>Alveolata</taxon>
        <taxon>Dinophyceae</taxon>
        <taxon>Suessiales</taxon>
        <taxon>Symbiodiniaceae</taxon>
        <taxon>Cladocopium</taxon>
    </lineage>
</organism>
<dbReference type="SUPFAM" id="SSF52540">
    <property type="entry name" value="P-loop containing nucleoside triphosphate hydrolases"/>
    <property type="match status" value="1"/>
</dbReference>
<dbReference type="GO" id="GO:0005829">
    <property type="term" value="C:cytosol"/>
    <property type="evidence" value="ECO:0007669"/>
    <property type="project" value="TreeGrafter"/>
</dbReference>
<evidence type="ECO:0000256" key="4">
    <source>
        <dbReference type="ARBA" id="ARBA00022840"/>
    </source>
</evidence>
<feature type="region of interest" description="Disordered" evidence="7">
    <location>
        <begin position="303"/>
        <end position="365"/>
    </location>
</feature>
<dbReference type="PANTHER" id="PTHR47959">
    <property type="entry name" value="ATP-DEPENDENT RNA HELICASE RHLE-RELATED"/>
    <property type="match status" value="1"/>
</dbReference>
<evidence type="ECO:0000256" key="7">
    <source>
        <dbReference type="SAM" id="MobiDB-lite"/>
    </source>
</evidence>
<feature type="coiled-coil region" evidence="6">
    <location>
        <begin position="499"/>
        <end position="526"/>
    </location>
</feature>
<keyword evidence="4" id="KW-0067">ATP-binding</keyword>
<sequence length="621" mass="68556">MVGKYVPPHLRNGTSSATDDGYAGAAAAAPGGRSERGGKGGTVFQMQGAGGDWSLRFGTKRKETLSEEEVFGPAKTRSTSGIDFDKYDAIPVQVTGENCEDLKPIVRFSEAKLVDSLFDNLRRCGYDRPTPVQKYAIPIVLSGRDLMACAQTGSGKTCAFMVPCLESLLRSGPPPAPRLTSFCSFSSLVLDYCAGLAVLDKTTNTQRRAQRRSRARARLDWYLFQKGYKQLTVPQLRKLHWTLSSHHSRDPGLVLRISKVIMTKMEKESWRCGWCWRLCKQSHQRCPDCGTYWEERDTTYVHQARGGASPRRRNQRWDEEEATTWSSWTTQWPSQQPQRPKSPRRSQSRSRKGKGKGKGKAKAPYAVQEPQFGPAALGIHHPAPPWQPTHATTSTTAMSTAPAAPAALGDAQLRGFLNEMKKIPDMPADAHTIIQKYAKKQRSATTKTMHQSVTDLSEARGALDQARLARHQLHGSWRTFLGEALETWQAYTEGFKQQEAALLARIEDAQQNLHAAKEVFEECRSALIDLSKSDQELIESAEAAMVNEQVDDPTVARLQEDLESMHGHLTALKSSADAMAVDSNVSAKRPRLAETKDPTGEVAAGVPSAPGPLEPFGSARK</sequence>
<protein>
    <submittedName>
        <fullName evidence="11">RNA helicase</fullName>
    </submittedName>
</protein>
<feature type="region of interest" description="Disordered" evidence="7">
    <location>
        <begin position="582"/>
        <end position="621"/>
    </location>
</feature>
<keyword evidence="6" id="KW-0175">Coiled coil</keyword>
<dbReference type="Pfam" id="PF00270">
    <property type="entry name" value="DEAD"/>
    <property type="match status" value="1"/>
</dbReference>
<feature type="short sequence motif" description="Q motif" evidence="5">
    <location>
        <begin position="106"/>
        <end position="134"/>
    </location>
</feature>
<dbReference type="GO" id="GO:0003724">
    <property type="term" value="F:RNA helicase activity"/>
    <property type="evidence" value="ECO:0007669"/>
    <property type="project" value="InterPro"/>
</dbReference>
<dbReference type="Proteomes" id="UP001152797">
    <property type="component" value="Unassembled WGS sequence"/>
</dbReference>
<proteinExistence type="predicted"/>
<reference evidence="9" key="1">
    <citation type="submission" date="2022-10" db="EMBL/GenBank/DDBJ databases">
        <authorList>
            <person name="Chen Y."/>
            <person name="Dougan E. K."/>
            <person name="Chan C."/>
            <person name="Rhodes N."/>
            <person name="Thang M."/>
        </authorList>
    </citation>
    <scope>NUCLEOTIDE SEQUENCE</scope>
</reference>
<feature type="compositionally biased region" description="Low complexity" evidence="7">
    <location>
        <begin position="21"/>
        <end position="32"/>
    </location>
</feature>
<evidence type="ECO:0000313" key="12">
    <source>
        <dbReference type="Proteomes" id="UP001152797"/>
    </source>
</evidence>
<dbReference type="GO" id="GO:0016787">
    <property type="term" value="F:hydrolase activity"/>
    <property type="evidence" value="ECO:0007669"/>
    <property type="project" value="UniProtKB-KW"/>
</dbReference>
<dbReference type="EMBL" id="CAMXCT030001109">
    <property type="protein sequence ID" value="CAL4774030.1"/>
    <property type="molecule type" value="Genomic_DNA"/>
</dbReference>
<dbReference type="OrthoDB" id="196131at2759"/>
<keyword evidence="1" id="KW-0547">Nucleotide-binding</keyword>
<evidence type="ECO:0000313" key="9">
    <source>
        <dbReference type="EMBL" id="CAI3986718.1"/>
    </source>
</evidence>
<dbReference type="InterPro" id="IPR027417">
    <property type="entry name" value="P-loop_NTPase"/>
</dbReference>
<name>A0A9P1FSG2_9DINO</name>
<dbReference type="InterPro" id="IPR011545">
    <property type="entry name" value="DEAD/DEAH_box_helicase_dom"/>
</dbReference>
<keyword evidence="12" id="KW-1185">Reference proteome</keyword>
<feature type="domain" description="DEAD-box RNA helicase Q" evidence="8">
    <location>
        <begin position="106"/>
        <end position="134"/>
    </location>
</feature>
<feature type="compositionally biased region" description="Low complexity" evidence="7">
    <location>
        <begin position="323"/>
        <end position="339"/>
    </location>
</feature>
<dbReference type="InterPro" id="IPR014014">
    <property type="entry name" value="RNA_helicase_DEAD_Q_motif"/>
</dbReference>
<dbReference type="EMBL" id="CAMXCT020001109">
    <property type="protein sequence ID" value="CAL1140093.1"/>
    <property type="molecule type" value="Genomic_DNA"/>
</dbReference>
<evidence type="ECO:0000313" key="10">
    <source>
        <dbReference type="EMBL" id="CAL1140093.1"/>
    </source>
</evidence>
<dbReference type="AlphaFoldDB" id="A0A9P1FSG2"/>
<evidence type="ECO:0000259" key="8">
    <source>
        <dbReference type="PROSITE" id="PS51195"/>
    </source>
</evidence>
<evidence type="ECO:0000256" key="1">
    <source>
        <dbReference type="ARBA" id="ARBA00022741"/>
    </source>
</evidence>
<dbReference type="Gene3D" id="3.40.50.300">
    <property type="entry name" value="P-loop containing nucleotide triphosphate hydrolases"/>
    <property type="match status" value="1"/>
</dbReference>
<evidence type="ECO:0000256" key="2">
    <source>
        <dbReference type="ARBA" id="ARBA00022801"/>
    </source>
</evidence>
<dbReference type="GO" id="GO:0003676">
    <property type="term" value="F:nucleic acid binding"/>
    <property type="evidence" value="ECO:0007669"/>
    <property type="project" value="InterPro"/>
</dbReference>
<evidence type="ECO:0000256" key="5">
    <source>
        <dbReference type="PROSITE-ProRule" id="PRU00552"/>
    </source>
</evidence>
<evidence type="ECO:0000256" key="3">
    <source>
        <dbReference type="ARBA" id="ARBA00022806"/>
    </source>
</evidence>
<keyword evidence="3 11" id="KW-0347">Helicase</keyword>
<feature type="region of interest" description="Disordered" evidence="7">
    <location>
        <begin position="1"/>
        <end position="41"/>
    </location>
</feature>
<feature type="compositionally biased region" description="Low complexity" evidence="7">
    <location>
        <begin position="388"/>
        <end position="402"/>
    </location>
</feature>
<accession>A0A9P1FSG2</accession>
<dbReference type="GO" id="GO:0005524">
    <property type="term" value="F:ATP binding"/>
    <property type="evidence" value="ECO:0007669"/>
    <property type="project" value="UniProtKB-KW"/>
</dbReference>
<dbReference type="EMBL" id="CAMXCT010001109">
    <property type="protein sequence ID" value="CAI3986718.1"/>
    <property type="molecule type" value="Genomic_DNA"/>
</dbReference>
<feature type="compositionally biased region" description="Basic residues" evidence="7">
    <location>
        <begin position="341"/>
        <end position="361"/>
    </location>
</feature>
<dbReference type="PROSITE" id="PS51195">
    <property type="entry name" value="Q_MOTIF"/>
    <property type="match status" value="1"/>
</dbReference>
<evidence type="ECO:0000256" key="6">
    <source>
        <dbReference type="SAM" id="Coils"/>
    </source>
</evidence>
<keyword evidence="2" id="KW-0378">Hydrolase</keyword>
<dbReference type="InterPro" id="IPR050079">
    <property type="entry name" value="DEAD_box_RNA_helicase"/>
</dbReference>
<gene>
    <name evidence="9" type="ORF">C1SCF055_LOCUS14050</name>
</gene>
<dbReference type="PANTHER" id="PTHR47959:SF1">
    <property type="entry name" value="ATP-DEPENDENT RNA HELICASE DBPA"/>
    <property type="match status" value="1"/>
</dbReference>
<reference evidence="10" key="2">
    <citation type="submission" date="2024-04" db="EMBL/GenBank/DDBJ databases">
        <authorList>
            <person name="Chen Y."/>
            <person name="Shah S."/>
            <person name="Dougan E. K."/>
            <person name="Thang M."/>
            <person name="Chan C."/>
        </authorList>
    </citation>
    <scope>NUCLEOTIDE SEQUENCE [LARGE SCALE GENOMIC DNA]</scope>
</reference>